<dbReference type="EMBL" id="RAZT01000002">
    <property type="protein sequence ID" value="RKN35387.1"/>
    <property type="molecule type" value="Genomic_DNA"/>
</dbReference>
<reference evidence="1 2" key="1">
    <citation type="submission" date="2018-09" db="EMBL/GenBank/DDBJ databases">
        <title>Micromonospora sp. nov. MS1-9, isolated from a root of Musa sp.</title>
        <authorList>
            <person name="Kuncharoen N."/>
            <person name="Kudo T."/>
            <person name="Ohkuma M."/>
            <person name="Yuki M."/>
            <person name="Tanasupawat S."/>
        </authorList>
    </citation>
    <scope>NUCLEOTIDE SEQUENCE [LARGE SCALE GENOMIC DNA]</scope>
    <source>
        <strain evidence="1 2">MS1-9</strain>
    </source>
</reference>
<comment type="caution">
    <text evidence="1">The sequence shown here is derived from an EMBL/GenBank/DDBJ whole genome shotgun (WGS) entry which is preliminary data.</text>
</comment>
<dbReference type="Proteomes" id="UP000275865">
    <property type="component" value="Unassembled WGS sequence"/>
</dbReference>
<accession>A0A3A9YLV2</accession>
<gene>
    <name evidence="1" type="ORF">D7044_04235</name>
</gene>
<evidence type="ECO:0000313" key="2">
    <source>
        <dbReference type="Proteomes" id="UP000275865"/>
    </source>
</evidence>
<name>A0A3A9YLV2_9ACTN</name>
<proteinExistence type="predicted"/>
<evidence type="ECO:0000313" key="1">
    <source>
        <dbReference type="EMBL" id="RKN35387.1"/>
    </source>
</evidence>
<organism evidence="1 2">
    <name type="scientific">Micromonospora musae</name>
    <dbReference type="NCBI Taxonomy" id="1894970"/>
    <lineage>
        <taxon>Bacteria</taxon>
        <taxon>Bacillati</taxon>
        <taxon>Actinomycetota</taxon>
        <taxon>Actinomycetes</taxon>
        <taxon>Micromonosporales</taxon>
        <taxon>Micromonosporaceae</taxon>
        <taxon>Micromonospora</taxon>
    </lineage>
</organism>
<sequence>MKALTWHGKRDVRAAEAYEMFQPERDGGVKVVLEP</sequence>
<dbReference type="AlphaFoldDB" id="A0A3A9YLV2"/>
<protein>
    <submittedName>
        <fullName evidence="1">Uncharacterized protein</fullName>
    </submittedName>
</protein>